<feature type="transmembrane region" description="Helical" evidence="5">
    <location>
        <begin position="237"/>
        <end position="255"/>
    </location>
</feature>
<reference evidence="7" key="1">
    <citation type="journal article" date="2023" name="Mol. Biol. Evol.">
        <title>Third-Generation Sequencing Reveals the Adaptive Role of the Epigenome in Three Deep-Sea Polychaetes.</title>
        <authorList>
            <person name="Perez M."/>
            <person name="Aroh O."/>
            <person name="Sun Y."/>
            <person name="Lan Y."/>
            <person name="Juniper S.K."/>
            <person name="Young C.R."/>
            <person name="Angers B."/>
            <person name="Qian P.Y."/>
        </authorList>
    </citation>
    <scope>NUCLEOTIDE SEQUENCE</scope>
    <source>
        <strain evidence="7">R07B-5</strain>
    </source>
</reference>
<feature type="transmembrane region" description="Helical" evidence="5">
    <location>
        <begin position="126"/>
        <end position="143"/>
    </location>
</feature>
<comment type="subcellular location">
    <subcellularLocation>
        <location evidence="1">Membrane</location>
        <topology evidence="1">Multi-pass membrane protein</topology>
    </subcellularLocation>
</comment>
<evidence type="ECO:0000256" key="5">
    <source>
        <dbReference type="SAM" id="Phobius"/>
    </source>
</evidence>
<dbReference type="PROSITE" id="PS50850">
    <property type="entry name" value="MFS"/>
    <property type="match status" value="1"/>
</dbReference>
<gene>
    <name evidence="7" type="ORF">NP493_846g00002</name>
</gene>
<dbReference type="GO" id="GO:0016020">
    <property type="term" value="C:membrane"/>
    <property type="evidence" value="ECO:0007669"/>
    <property type="project" value="UniProtKB-SubCell"/>
</dbReference>
<evidence type="ECO:0000313" key="7">
    <source>
        <dbReference type="EMBL" id="KAK2173889.1"/>
    </source>
</evidence>
<feature type="transmembrane region" description="Helical" evidence="5">
    <location>
        <begin position="21"/>
        <end position="46"/>
    </location>
</feature>
<feature type="transmembrane region" description="Helical" evidence="5">
    <location>
        <begin position="401"/>
        <end position="420"/>
    </location>
</feature>
<dbReference type="Pfam" id="PF00083">
    <property type="entry name" value="Sugar_tr"/>
    <property type="match status" value="1"/>
</dbReference>
<dbReference type="Gene3D" id="1.20.1250.20">
    <property type="entry name" value="MFS general substrate transporter like domains"/>
    <property type="match status" value="1"/>
</dbReference>
<proteinExistence type="predicted"/>
<evidence type="ECO:0000259" key="6">
    <source>
        <dbReference type="PROSITE" id="PS50850"/>
    </source>
</evidence>
<dbReference type="InterPro" id="IPR020846">
    <property type="entry name" value="MFS_dom"/>
</dbReference>
<keyword evidence="3 5" id="KW-1133">Transmembrane helix</keyword>
<evidence type="ECO:0000256" key="1">
    <source>
        <dbReference type="ARBA" id="ARBA00004141"/>
    </source>
</evidence>
<feature type="transmembrane region" description="Helical" evidence="5">
    <location>
        <begin position="150"/>
        <end position="169"/>
    </location>
</feature>
<keyword evidence="4 5" id="KW-0472">Membrane</keyword>
<dbReference type="InterPro" id="IPR005828">
    <property type="entry name" value="MFS_sugar_transport-like"/>
</dbReference>
<feature type="transmembrane region" description="Helical" evidence="5">
    <location>
        <begin position="373"/>
        <end position="394"/>
    </location>
</feature>
<dbReference type="AlphaFoldDB" id="A0AAD9NNS3"/>
<dbReference type="InterPro" id="IPR005829">
    <property type="entry name" value="Sugar_transporter_CS"/>
</dbReference>
<dbReference type="Proteomes" id="UP001209878">
    <property type="component" value="Unassembled WGS sequence"/>
</dbReference>
<evidence type="ECO:0000256" key="4">
    <source>
        <dbReference type="ARBA" id="ARBA00023136"/>
    </source>
</evidence>
<feature type="transmembrane region" description="Helical" evidence="5">
    <location>
        <begin position="432"/>
        <end position="455"/>
    </location>
</feature>
<protein>
    <recommendedName>
        <fullName evidence="6">Major facilitator superfamily (MFS) profile domain-containing protein</fullName>
    </recommendedName>
</protein>
<organism evidence="7 8">
    <name type="scientific">Ridgeia piscesae</name>
    <name type="common">Tubeworm</name>
    <dbReference type="NCBI Taxonomy" id="27915"/>
    <lineage>
        <taxon>Eukaryota</taxon>
        <taxon>Metazoa</taxon>
        <taxon>Spiralia</taxon>
        <taxon>Lophotrochozoa</taxon>
        <taxon>Annelida</taxon>
        <taxon>Polychaeta</taxon>
        <taxon>Sedentaria</taxon>
        <taxon>Canalipalpata</taxon>
        <taxon>Sabellida</taxon>
        <taxon>Siboglinidae</taxon>
        <taxon>Ridgeia</taxon>
    </lineage>
</organism>
<evidence type="ECO:0000256" key="3">
    <source>
        <dbReference type="ARBA" id="ARBA00022989"/>
    </source>
</evidence>
<sequence length="561" mass="62832">MDANEAMSSLGDPWRKPWQMLMYFLIRIPSEVIPSWQMMAIIFIGAEPKHRCRLPDAVSPSEAIPYRKVSGERIYDSCVVYENYSSATNRKVPCPLGWEYEQDSYTITEQWDLVCSDNYGSESTQMFLVIGVIVGSLTVMPIADKFGRKRTFLISACAGNLVLFVTAWVNNYYVFIALRLLVGVFLQGTMMPAYVLSCELFPARQRTMAGVILMQVWSVSLVVLAGLAYFVRNWRHLLIITSFPGVFMIPLFWIIPESVPWLIANNRLEEAKQILHKAARWNKVELPQKYRPATTAAPLTRVSAAENEQNCPLMTKEEGPVSVETTTQYTMVDLFRSRRLTVNLLVMFYLWFVICLVYYGLSLTSGTLAGNKYLNVCLSGAIEIPAYITCAIVLKYLGRRWPMFVFFSIAGLSLLATLVIPQTTASGTDLSVLIVTLNMVGKFGITATFGGIFLYTTEIFPTTIRNIAFGLASAGGRMGSLASPYSTYFLRVAPWFPGVVFGTMAIIAATLTLLLPETLGRALPQTIEEVENWNGRKERPHMEITVTVVGKVEKEKIPGKI</sequence>
<feature type="domain" description="Major facilitator superfamily (MFS) profile" evidence="6">
    <location>
        <begin position="75"/>
        <end position="520"/>
    </location>
</feature>
<dbReference type="CDD" id="cd17317">
    <property type="entry name" value="MFS_SLC22"/>
    <property type="match status" value="1"/>
</dbReference>
<keyword evidence="8" id="KW-1185">Reference proteome</keyword>
<feature type="transmembrane region" description="Helical" evidence="5">
    <location>
        <begin position="208"/>
        <end position="231"/>
    </location>
</feature>
<dbReference type="EMBL" id="JAODUO010000844">
    <property type="protein sequence ID" value="KAK2173889.1"/>
    <property type="molecule type" value="Genomic_DNA"/>
</dbReference>
<dbReference type="SUPFAM" id="SSF103473">
    <property type="entry name" value="MFS general substrate transporter"/>
    <property type="match status" value="1"/>
</dbReference>
<feature type="transmembrane region" description="Helical" evidence="5">
    <location>
        <begin position="340"/>
        <end position="361"/>
    </location>
</feature>
<dbReference type="InterPro" id="IPR036259">
    <property type="entry name" value="MFS_trans_sf"/>
</dbReference>
<dbReference type="PANTHER" id="PTHR24064">
    <property type="entry name" value="SOLUTE CARRIER FAMILY 22 MEMBER"/>
    <property type="match status" value="1"/>
</dbReference>
<evidence type="ECO:0000313" key="8">
    <source>
        <dbReference type="Proteomes" id="UP001209878"/>
    </source>
</evidence>
<name>A0AAD9NNS3_RIDPI</name>
<comment type="caution">
    <text evidence="7">The sequence shown here is derived from an EMBL/GenBank/DDBJ whole genome shotgun (WGS) entry which is preliminary data.</text>
</comment>
<keyword evidence="2 5" id="KW-0812">Transmembrane</keyword>
<dbReference type="PROSITE" id="PS00216">
    <property type="entry name" value="SUGAR_TRANSPORT_1"/>
    <property type="match status" value="1"/>
</dbReference>
<evidence type="ECO:0000256" key="2">
    <source>
        <dbReference type="ARBA" id="ARBA00022692"/>
    </source>
</evidence>
<dbReference type="GO" id="GO:0022857">
    <property type="term" value="F:transmembrane transporter activity"/>
    <property type="evidence" value="ECO:0007669"/>
    <property type="project" value="InterPro"/>
</dbReference>
<feature type="transmembrane region" description="Helical" evidence="5">
    <location>
        <begin position="495"/>
        <end position="515"/>
    </location>
</feature>
<feature type="transmembrane region" description="Helical" evidence="5">
    <location>
        <begin position="175"/>
        <end position="196"/>
    </location>
</feature>
<accession>A0AAD9NNS3</accession>
<feature type="transmembrane region" description="Helical" evidence="5">
    <location>
        <begin position="467"/>
        <end position="489"/>
    </location>
</feature>